<sequence>MVKKIFSIALFLFCTSTVYSQFNLNNVSLELNYGYNGAIQPYNKQFNSNFSGFNHFEVGLRYMFTENVGTKLIFKSDKFVNDPGGVIGIQYNSIGASFVYNAGKKIGLTYLTRDNLGVLIHLDGSIGFANSLQPQFESEKTNIIGLGITPQYRINNKIAIVTDFTYNINLKQLYGFDGYPIHNSKLSETGYFYNLSIGLIYYIGENRYHSDWF</sequence>
<keyword evidence="3" id="KW-1185">Reference proteome</keyword>
<evidence type="ECO:0000313" key="2">
    <source>
        <dbReference type="EMBL" id="SHI59865.1"/>
    </source>
</evidence>
<name>A0A1M6CFQ9_9FLAO</name>
<protein>
    <recommendedName>
        <fullName evidence="4">Outer membrane protein beta-barrel domain-containing protein</fullName>
    </recommendedName>
</protein>
<evidence type="ECO:0008006" key="4">
    <source>
        <dbReference type="Google" id="ProtNLM"/>
    </source>
</evidence>
<evidence type="ECO:0000313" key="3">
    <source>
        <dbReference type="Proteomes" id="UP000184232"/>
    </source>
</evidence>
<reference evidence="2 3" key="1">
    <citation type="submission" date="2016-11" db="EMBL/GenBank/DDBJ databases">
        <authorList>
            <person name="Jaros S."/>
            <person name="Januszkiewicz K."/>
            <person name="Wedrychowicz H."/>
        </authorList>
    </citation>
    <scope>NUCLEOTIDE SEQUENCE [LARGE SCALE GENOMIC DNA]</scope>
    <source>
        <strain evidence="2 3">DSM 22807</strain>
    </source>
</reference>
<dbReference type="RefSeq" id="WP_072781006.1">
    <property type="nucleotide sequence ID" value="NZ_CP045292.1"/>
</dbReference>
<dbReference type="STRING" id="683124.SAMN05444337_0365"/>
<dbReference type="OrthoDB" id="1339830at2"/>
<accession>A0A1M6CFQ9</accession>
<feature type="signal peptide" evidence="1">
    <location>
        <begin position="1"/>
        <end position="20"/>
    </location>
</feature>
<feature type="chain" id="PRO_5013336749" description="Outer membrane protein beta-barrel domain-containing protein" evidence="1">
    <location>
        <begin position="21"/>
        <end position="213"/>
    </location>
</feature>
<dbReference type="Proteomes" id="UP000184232">
    <property type="component" value="Unassembled WGS sequence"/>
</dbReference>
<dbReference type="AlphaFoldDB" id="A0A1M6CFQ9"/>
<evidence type="ECO:0000256" key="1">
    <source>
        <dbReference type="SAM" id="SignalP"/>
    </source>
</evidence>
<proteinExistence type="predicted"/>
<gene>
    <name evidence="2" type="ORF">SAMN05444337_0365</name>
</gene>
<organism evidence="2 3">
    <name type="scientific">Flavobacterium haoranii</name>
    <dbReference type="NCBI Taxonomy" id="683124"/>
    <lineage>
        <taxon>Bacteria</taxon>
        <taxon>Pseudomonadati</taxon>
        <taxon>Bacteroidota</taxon>
        <taxon>Flavobacteriia</taxon>
        <taxon>Flavobacteriales</taxon>
        <taxon>Flavobacteriaceae</taxon>
        <taxon>Flavobacterium</taxon>
    </lineage>
</organism>
<keyword evidence="1" id="KW-0732">Signal</keyword>
<dbReference type="EMBL" id="FQZH01000001">
    <property type="protein sequence ID" value="SHI59865.1"/>
    <property type="molecule type" value="Genomic_DNA"/>
</dbReference>